<dbReference type="CDD" id="cd06173">
    <property type="entry name" value="MFS_MefA_like"/>
    <property type="match status" value="1"/>
</dbReference>
<dbReference type="PANTHER" id="PTHR23513">
    <property type="entry name" value="INTEGRAL MEMBRANE EFFLUX PROTEIN-RELATED"/>
    <property type="match status" value="1"/>
</dbReference>
<dbReference type="SUPFAM" id="SSF103473">
    <property type="entry name" value="MFS general substrate transporter"/>
    <property type="match status" value="1"/>
</dbReference>
<feature type="transmembrane region" description="Helical" evidence="7">
    <location>
        <begin position="9"/>
        <end position="28"/>
    </location>
</feature>
<dbReference type="RefSeq" id="WP_069995285.1">
    <property type="nucleotide sequence ID" value="NZ_FMPG01000003.1"/>
</dbReference>
<reference evidence="9 10" key="2">
    <citation type="submission" date="2016-09" db="EMBL/GenBank/DDBJ databases">
        <authorList>
            <consortium name="Pathogen Informatics"/>
            <person name="Sun Q."/>
            <person name="Inoue M."/>
        </authorList>
    </citation>
    <scope>NUCLEOTIDE SEQUENCE [LARGE SCALE GENOMIC DNA]</scope>
    <source>
        <strain evidence="9 10">82C</strain>
    </source>
</reference>
<feature type="transmembrane region" description="Helical" evidence="7">
    <location>
        <begin position="295"/>
        <end position="312"/>
    </location>
</feature>
<evidence type="ECO:0000313" key="9">
    <source>
        <dbReference type="EMBL" id="SCS75401.1"/>
    </source>
</evidence>
<dbReference type="InterPro" id="IPR036259">
    <property type="entry name" value="MFS_trans_sf"/>
</dbReference>
<accession>A0A1D4KN07</accession>
<feature type="transmembrane region" description="Helical" evidence="7">
    <location>
        <begin position="270"/>
        <end position="289"/>
    </location>
</feature>
<dbReference type="Pfam" id="PF05977">
    <property type="entry name" value="MFS_3"/>
    <property type="match status" value="1"/>
</dbReference>
<evidence type="ECO:0000313" key="11">
    <source>
        <dbReference type="Proteomes" id="UP000095768"/>
    </source>
</evidence>
<dbReference type="GO" id="GO:0005886">
    <property type="term" value="C:plasma membrane"/>
    <property type="evidence" value="ECO:0007669"/>
    <property type="project" value="UniProtKB-SubCell"/>
</dbReference>
<reference evidence="8 11" key="1">
    <citation type="submission" date="2016-09" db="EMBL/GenBank/DDBJ databases">
        <authorList>
            <consortium name="Pathogen Informatics"/>
        </authorList>
    </citation>
    <scope>NUCLEOTIDE SEQUENCE [LARGE SCALE GENOMIC DNA]</scope>
    <source>
        <strain evidence="8 11">82B</strain>
    </source>
</reference>
<feature type="transmembrane region" description="Helical" evidence="7">
    <location>
        <begin position="332"/>
        <end position="353"/>
    </location>
</feature>
<dbReference type="EMBL" id="FMPG01000003">
    <property type="protein sequence ID" value="SCS73416.1"/>
    <property type="molecule type" value="Genomic_DNA"/>
</dbReference>
<keyword evidence="5 7" id="KW-1133">Transmembrane helix</keyword>
<sequence>MAKYFFPSSFLLFLGNWIGHIALNWYVFSLYHNAIYLGLINFFRLVPILLISVWAGNLADRCEKGKLLKLTVFSSFILTTLLCILTFQSTKLPIIVFLFYALGRGILSAIETPVRQAVLPDISDRLTTTQAVSYHSFIINICRSIGPAIAGLIMAVYNSEVSFAAQSVCYLLALLLCLPLHFHRNRITNENSELSLKYVINYFKDNQTGGRIFLTSLLIMATGFTYTTLLPVLTNENFPNQVAIFGSAMTCCAIGGIIATLILPNILEKISTIHMYYLSSVLFGVSLLFTVMNHTIIFFITLFFIGLFSQWARTANRIYFQHRVDEAHRGKILSVVMMDRGMIPLGAILMSFLTEWIGIVETFIIIGLSTLVIALVFSVIMKQRKSGGSTI</sequence>
<name>A0A1D4KN07_9STAP</name>
<keyword evidence="4 7" id="KW-0812">Transmembrane</keyword>
<evidence type="ECO:0000256" key="1">
    <source>
        <dbReference type="ARBA" id="ARBA00004651"/>
    </source>
</evidence>
<evidence type="ECO:0000256" key="4">
    <source>
        <dbReference type="ARBA" id="ARBA00022692"/>
    </source>
</evidence>
<proteinExistence type="predicted"/>
<feature type="transmembrane region" description="Helical" evidence="7">
    <location>
        <begin position="212"/>
        <end position="230"/>
    </location>
</feature>
<evidence type="ECO:0000256" key="5">
    <source>
        <dbReference type="ARBA" id="ARBA00022989"/>
    </source>
</evidence>
<evidence type="ECO:0000313" key="8">
    <source>
        <dbReference type="EMBL" id="SCS73416.1"/>
    </source>
</evidence>
<dbReference type="PANTHER" id="PTHR23513:SF11">
    <property type="entry name" value="STAPHYLOFERRIN A TRANSPORTER"/>
    <property type="match status" value="1"/>
</dbReference>
<feature type="transmembrane region" description="Helical" evidence="7">
    <location>
        <begin position="163"/>
        <end position="182"/>
    </location>
</feature>
<evidence type="ECO:0000256" key="7">
    <source>
        <dbReference type="SAM" id="Phobius"/>
    </source>
</evidence>
<organism evidence="8 11">
    <name type="scientific">Staphylococcus caeli</name>
    <dbReference type="NCBI Taxonomy" id="2201815"/>
    <lineage>
        <taxon>Bacteria</taxon>
        <taxon>Bacillati</taxon>
        <taxon>Bacillota</taxon>
        <taxon>Bacilli</taxon>
        <taxon>Bacillales</taxon>
        <taxon>Staphylococcaceae</taxon>
        <taxon>Staphylococcus</taxon>
    </lineage>
</organism>
<feature type="transmembrane region" description="Helical" evidence="7">
    <location>
        <begin position="242"/>
        <end position="263"/>
    </location>
</feature>
<dbReference type="OrthoDB" id="9775268at2"/>
<comment type="subcellular location">
    <subcellularLocation>
        <location evidence="1">Cell membrane</location>
        <topology evidence="1">Multi-pass membrane protein</topology>
    </subcellularLocation>
</comment>
<evidence type="ECO:0000256" key="3">
    <source>
        <dbReference type="ARBA" id="ARBA00022475"/>
    </source>
</evidence>
<dbReference type="Gene3D" id="1.20.1250.20">
    <property type="entry name" value="MFS general substrate transporter like domains"/>
    <property type="match status" value="1"/>
</dbReference>
<dbReference type="EMBL" id="FMPI01000005">
    <property type="protein sequence ID" value="SCS75401.1"/>
    <property type="molecule type" value="Genomic_DNA"/>
</dbReference>
<dbReference type="Proteomes" id="UP000095768">
    <property type="component" value="Unassembled WGS sequence"/>
</dbReference>
<dbReference type="AlphaFoldDB" id="A0A1D4KN07"/>
<keyword evidence="10" id="KW-1185">Reference proteome</keyword>
<feature type="transmembrane region" description="Helical" evidence="7">
    <location>
        <begin position="359"/>
        <end position="381"/>
    </location>
</feature>
<feature type="transmembrane region" description="Helical" evidence="7">
    <location>
        <begin position="34"/>
        <end position="55"/>
    </location>
</feature>
<gene>
    <name evidence="8" type="ORF">SAMEA2297795_01009</name>
    <name evidence="9" type="ORF">SAMEA2297796_01094</name>
</gene>
<keyword evidence="3" id="KW-1003">Cell membrane</keyword>
<evidence type="ECO:0000256" key="2">
    <source>
        <dbReference type="ARBA" id="ARBA00022448"/>
    </source>
</evidence>
<evidence type="ECO:0000313" key="10">
    <source>
        <dbReference type="Proteomes" id="UP000095412"/>
    </source>
</evidence>
<feature type="transmembrane region" description="Helical" evidence="7">
    <location>
        <begin position="67"/>
        <end position="87"/>
    </location>
</feature>
<evidence type="ECO:0000256" key="6">
    <source>
        <dbReference type="ARBA" id="ARBA00023136"/>
    </source>
</evidence>
<dbReference type="InterPro" id="IPR010290">
    <property type="entry name" value="TM_effector"/>
</dbReference>
<feature type="transmembrane region" description="Helical" evidence="7">
    <location>
        <begin position="131"/>
        <end position="157"/>
    </location>
</feature>
<protein>
    <submittedName>
        <fullName evidence="8">Major facilitator superfamily permease</fullName>
    </submittedName>
</protein>
<keyword evidence="6 7" id="KW-0472">Membrane</keyword>
<dbReference type="Proteomes" id="UP000095412">
    <property type="component" value="Unassembled WGS sequence"/>
</dbReference>
<keyword evidence="2" id="KW-0813">Transport</keyword>